<dbReference type="EMBL" id="AP009389">
    <property type="protein sequence ID" value="BAF60504.1"/>
    <property type="molecule type" value="Genomic_DNA"/>
</dbReference>
<dbReference type="AlphaFoldDB" id="A5CZT4"/>
<reference evidence="4" key="1">
    <citation type="journal article" date="2008" name="Genome Res.">
        <title>The genome of Pelotomaculum thermopropionicum reveals niche-associated evolution in anaerobic microbiota.</title>
        <authorList>
            <person name="Kosaka T."/>
            <person name="Kato S."/>
            <person name="Shimoyama T."/>
            <person name="Ishii S."/>
            <person name="Abe T."/>
            <person name="Watanabe K."/>
        </authorList>
    </citation>
    <scope>NUCLEOTIDE SEQUENCE [LARGE SCALE GENOMIC DNA]</scope>
    <source>
        <strain evidence="4">DSM 13744 / JCM 10971 / SI</strain>
    </source>
</reference>
<protein>
    <recommendedName>
        <fullName evidence="2">Nitrile hydratase alpha/Thiocyanate hydrolase gamma domain-containing protein</fullName>
    </recommendedName>
</protein>
<keyword evidence="4" id="KW-1185">Reference proteome</keyword>
<dbReference type="Pfam" id="PF02979">
    <property type="entry name" value="NHase_alpha"/>
    <property type="match status" value="1"/>
</dbReference>
<gene>
    <name evidence="3" type="ordered locus">PTH_2323</name>
</gene>
<dbReference type="KEGG" id="pth:PTH_2323"/>
<dbReference type="InterPro" id="IPR022513">
    <property type="entry name" value="TOMM_pelo"/>
</dbReference>
<dbReference type="Proteomes" id="UP000006556">
    <property type="component" value="Chromosome"/>
</dbReference>
<dbReference type="GO" id="GO:0003824">
    <property type="term" value="F:catalytic activity"/>
    <property type="evidence" value="ECO:0007669"/>
    <property type="project" value="InterPro"/>
</dbReference>
<dbReference type="HOGENOM" id="CLU_128602_1_1_9"/>
<dbReference type="eggNOG" id="ENOG50339Q3">
    <property type="taxonomic scope" value="Bacteria"/>
</dbReference>
<dbReference type="Gene3D" id="3.90.330.10">
    <property type="entry name" value="Nitrile hydratase alpha /Thiocyanate hydrolase gamma"/>
    <property type="match status" value="1"/>
</dbReference>
<dbReference type="GO" id="GO:0046914">
    <property type="term" value="F:transition metal ion binding"/>
    <property type="evidence" value="ECO:0007669"/>
    <property type="project" value="InterPro"/>
</dbReference>
<proteinExistence type="predicted"/>
<dbReference type="NCBIfam" id="TIGR03793">
    <property type="entry name" value="leader_NHLP"/>
    <property type="match status" value="1"/>
</dbReference>
<name>A5CZT4_PELTS</name>
<dbReference type="InterPro" id="IPR004232">
    <property type="entry name" value="CN_Hdrtase_a/SCN_Hdrlase_g"/>
</dbReference>
<evidence type="ECO:0000313" key="4">
    <source>
        <dbReference type="Proteomes" id="UP000006556"/>
    </source>
</evidence>
<dbReference type="SUPFAM" id="SSF56209">
    <property type="entry name" value="Nitrile hydratase alpha chain"/>
    <property type="match status" value="1"/>
</dbReference>
<evidence type="ECO:0000256" key="1">
    <source>
        <dbReference type="ARBA" id="ARBA00022723"/>
    </source>
</evidence>
<sequence>MSGNKKIITREELSKEVLEKAGDDKDFKKALMDNPKETLERLGVRVPEEVEIRVVEESPQVMYLVLPVNLDELTDEQLDNVAAGSCVIDSFICIGKCDSFDPCRDYSL</sequence>
<dbReference type="InterPro" id="IPR036648">
    <property type="entry name" value="CN_Hdrase_a/SCN_Hdrase_g_sf"/>
</dbReference>
<evidence type="ECO:0000313" key="3">
    <source>
        <dbReference type="EMBL" id="BAF60504.1"/>
    </source>
</evidence>
<feature type="domain" description="Nitrile hydratase alpha/Thiocyanate hydrolase gamma" evidence="2">
    <location>
        <begin position="25"/>
        <end position="83"/>
    </location>
</feature>
<dbReference type="STRING" id="370438.PTH_2323"/>
<organism evidence="3 4">
    <name type="scientific">Pelotomaculum thermopropionicum (strain DSM 13744 / JCM 10971 / SI)</name>
    <dbReference type="NCBI Taxonomy" id="370438"/>
    <lineage>
        <taxon>Bacteria</taxon>
        <taxon>Bacillati</taxon>
        <taxon>Bacillota</taxon>
        <taxon>Clostridia</taxon>
        <taxon>Eubacteriales</taxon>
        <taxon>Desulfotomaculaceae</taxon>
        <taxon>Pelotomaculum</taxon>
    </lineage>
</organism>
<accession>A5CZT4</accession>
<evidence type="ECO:0000259" key="2">
    <source>
        <dbReference type="Pfam" id="PF02979"/>
    </source>
</evidence>
<keyword evidence="1" id="KW-0479">Metal-binding</keyword>